<dbReference type="EMBL" id="CP080034">
    <property type="protein sequence ID" value="QYC10482.1"/>
    <property type="molecule type" value="Genomic_DNA"/>
</dbReference>
<dbReference type="RefSeq" id="WP_219353246.1">
    <property type="nucleotide sequence ID" value="NZ_CP080034.1"/>
</dbReference>
<keyword evidence="2" id="KW-0808">Transferase</keyword>
<dbReference type="Pfam" id="PF01019">
    <property type="entry name" value="G_glu_transpept"/>
    <property type="match status" value="1"/>
</dbReference>
<dbReference type="EC" id="2.3.2.2" evidence="2"/>
<keyword evidence="2" id="KW-0012">Acyltransferase</keyword>
<dbReference type="GO" id="GO:0103068">
    <property type="term" value="F:leukotriene C4 gamma-glutamyl transferase activity"/>
    <property type="evidence" value="ECO:0007669"/>
    <property type="project" value="UniProtKB-EC"/>
</dbReference>
<name>A0ABX8TI62_9CAUL</name>
<reference evidence="2 3" key="1">
    <citation type="submission" date="2021-07" db="EMBL/GenBank/DDBJ databases">
        <title>Isolation and characterization of bacteria from a gold mining with a capacity of golden bioaccumulation.</title>
        <authorList>
            <person name="Yang X.J."/>
        </authorList>
    </citation>
    <scope>NUCLEOTIDE SEQUENCE [LARGE SCALE GENOMIC DNA]</scope>
    <source>
        <strain evidence="2 3">Au29</strain>
    </source>
</reference>
<evidence type="ECO:0000313" key="2">
    <source>
        <dbReference type="EMBL" id="QYC10482.1"/>
    </source>
</evidence>
<dbReference type="InterPro" id="IPR052896">
    <property type="entry name" value="GGT-like_enzyme"/>
</dbReference>
<feature type="region of interest" description="Disordered" evidence="1">
    <location>
        <begin position="416"/>
        <end position="440"/>
    </location>
</feature>
<accession>A0ABX8TI62</accession>
<dbReference type="PANTHER" id="PTHR43881:SF1">
    <property type="entry name" value="GAMMA-GLUTAMYLTRANSPEPTIDASE (AFU_ORTHOLOGUE AFUA_4G13580)"/>
    <property type="match status" value="1"/>
</dbReference>
<dbReference type="InterPro" id="IPR006311">
    <property type="entry name" value="TAT_signal"/>
</dbReference>
<dbReference type="GeneID" id="94373656"/>
<dbReference type="PANTHER" id="PTHR43881">
    <property type="entry name" value="GAMMA-GLUTAMYLTRANSPEPTIDASE (AFU_ORTHOLOGUE AFUA_4G13580)"/>
    <property type="match status" value="1"/>
</dbReference>
<dbReference type="PROSITE" id="PS51318">
    <property type="entry name" value="TAT"/>
    <property type="match status" value="1"/>
</dbReference>
<gene>
    <name evidence="2" type="ORF">KWG56_00160</name>
</gene>
<keyword evidence="3" id="KW-1185">Reference proteome</keyword>
<organism evidence="2 3">
    <name type="scientific">Brevundimonas nasdae</name>
    <dbReference type="NCBI Taxonomy" id="172043"/>
    <lineage>
        <taxon>Bacteria</taxon>
        <taxon>Pseudomonadati</taxon>
        <taxon>Pseudomonadota</taxon>
        <taxon>Alphaproteobacteria</taxon>
        <taxon>Caulobacterales</taxon>
        <taxon>Caulobacteraceae</taxon>
        <taxon>Brevundimonas</taxon>
    </lineage>
</organism>
<proteinExistence type="predicted"/>
<protein>
    <submittedName>
        <fullName evidence="2">Gamma-glutamyltransferase</fullName>
        <ecNumber evidence="2">2.3.2.2</ecNumber>
    </submittedName>
</protein>
<evidence type="ECO:0000313" key="3">
    <source>
        <dbReference type="Proteomes" id="UP000824334"/>
    </source>
</evidence>
<sequence length="629" mass="65684">MSEPIQTTEARRLSGASMRRRELLLGTMSGAAFALASTQTASARPVVQTGVGRQAPDAPASGAATVSAHRVEVPMPHGGVAAGHPLASMAGVRMLMQGGSAADAAVAAMAVLNVVEPWASGAAGNGFATCLDKKTGEVTSLAFTGAAPGLLDNQVDPAELVAGHKAVVTPGAFGGWIELARRFGRLPLSTLLEPAIGYARDGHPMDASIADTIRRQQAALARYPTTAAIYLPGGQPPAARSLFRNLPLANTFQALADAETAALATGADRNTALQAAYDYFYSGPVAREMSRFSEAGGGWLRLKDMQDYRPRWSAPVGANYRGVDIYCSPVTSRTGLEMCEQLNLLEGFDFASLPSDSPQALHLIAETIKVAKSDVYRYAAAPASAVVPTDILISKAFADQRRRLINPQAAIAYPTGADLSTSRPAPRRRPRASSVPGDTTSLSVIDSEGNAIACTTTLGGGFGTLLVMGDTGLICNNGLRVGSTAPYRDHPNFVAPGRIPLLGNGPVIVKQDGRLRMLFGSPGGETIGQTQFQTLVNVIDRGMSIQEAIEAPRIALDAEPGFYTPGAAIRLQMEARFPLATFAGLTAMGHKVEPVGPYSIGSIQGILISADGQPMAGGDPRRMGYAVGY</sequence>
<dbReference type="Proteomes" id="UP000824334">
    <property type="component" value="Chromosome"/>
</dbReference>
<evidence type="ECO:0000256" key="1">
    <source>
        <dbReference type="SAM" id="MobiDB-lite"/>
    </source>
</evidence>